<comment type="caution">
    <text evidence="8">The sequence shown here is derived from an EMBL/GenBank/DDBJ whole genome shotgun (WGS) entry which is preliminary data.</text>
</comment>
<evidence type="ECO:0000256" key="6">
    <source>
        <dbReference type="SAM" id="MobiDB-lite"/>
    </source>
</evidence>
<dbReference type="SMART" id="SM00980">
    <property type="entry name" value="THAP"/>
    <property type="match status" value="1"/>
</dbReference>
<keyword evidence="1" id="KW-0479">Metal-binding</keyword>
<evidence type="ECO:0000256" key="3">
    <source>
        <dbReference type="ARBA" id="ARBA00022833"/>
    </source>
</evidence>
<keyword evidence="3" id="KW-0862">Zinc</keyword>
<dbReference type="InterPro" id="IPR006612">
    <property type="entry name" value="THAP_Znf"/>
</dbReference>
<dbReference type="PROSITE" id="PS50950">
    <property type="entry name" value="ZF_THAP"/>
    <property type="match status" value="1"/>
</dbReference>
<evidence type="ECO:0000313" key="8">
    <source>
        <dbReference type="EMBL" id="KAJ8950791.1"/>
    </source>
</evidence>
<dbReference type="PANTHER" id="PTHR46927:SF3">
    <property type="entry name" value="THAP-TYPE DOMAIN-CONTAINING PROTEIN"/>
    <property type="match status" value="1"/>
</dbReference>
<feature type="domain" description="THAP-type" evidence="7">
    <location>
        <begin position="1"/>
        <end position="98"/>
    </location>
</feature>
<accession>A0AAV8YIJ0</accession>
<evidence type="ECO:0000313" key="9">
    <source>
        <dbReference type="Proteomes" id="UP001162156"/>
    </source>
</evidence>
<name>A0AAV8YIJ0_9CUCU</name>
<dbReference type="EMBL" id="JANEYF010002153">
    <property type="protein sequence ID" value="KAJ8950791.1"/>
    <property type="molecule type" value="Genomic_DNA"/>
</dbReference>
<dbReference type="GO" id="GO:0008270">
    <property type="term" value="F:zinc ion binding"/>
    <property type="evidence" value="ECO:0007669"/>
    <property type="project" value="UniProtKB-KW"/>
</dbReference>
<protein>
    <recommendedName>
        <fullName evidence="7">THAP-type domain-containing protein</fullName>
    </recommendedName>
</protein>
<sequence>MLGLVFAVASCKNNQLALKIKGSNLTFHYFPNGNDFVSSTIRKEWVHRCKRMDKFNADTATICSDHFTDGDYERDLQHELLNLPSRKFLKKTAVPTIKLGGKEKPAETTPREKRDQKKKNKEN</sequence>
<feature type="region of interest" description="Disordered" evidence="6">
    <location>
        <begin position="94"/>
        <end position="123"/>
    </location>
</feature>
<evidence type="ECO:0000259" key="7">
    <source>
        <dbReference type="PROSITE" id="PS50950"/>
    </source>
</evidence>
<dbReference type="SMART" id="SM00692">
    <property type="entry name" value="DM3"/>
    <property type="match status" value="1"/>
</dbReference>
<keyword evidence="9" id="KW-1185">Reference proteome</keyword>
<evidence type="ECO:0000256" key="2">
    <source>
        <dbReference type="ARBA" id="ARBA00022771"/>
    </source>
</evidence>
<dbReference type="AlphaFoldDB" id="A0AAV8YIJ0"/>
<organism evidence="8 9">
    <name type="scientific">Rhamnusium bicolor</name>
    <dbReference type="NCBI Taxonomy" id="1586634"/>
    <lineage>
        <taxon>Eukaryota</taxon>
        <taxon>Metazoa</taxon>
        <taxon>Ecdysozoa</taxon>
        <taxon>Arthropoda</taxon>
        <taxon>Hexapoda</taxon>
        <taxon>Insecta</taxon>
        <taxon>Pterygota</taxon>
        <taxon>Neoptera</taxon>
        <taxon>Endopterygota</taxon>
        <taxon>Coleoptera</taxon>
        <taxon>Polyphaga</taxon>
        <taxon>Cucujiformia</taxon>
        <taxon>Chrysomeloidea</taxon>
        <taxon>Cerambycidae</taxon>
        <taxon>Lepturinae</taxon>
        <taxon>Rhagiini</taxon>
        <taxon>Rhamnusium</taxon>
    </lineage>
</organism>
<proteinExistence type="predicted"/>
<dbReference type="SUPFAM" id="SSF57716">
    <property type="entry name" value="Glucocorticoid receptor-like (DNA-binding domain)"/>
    <property type="match status" value="1"/>
</dbReference>
<dbReference type="GO" id="GO:0003677">
    <property type="term" value="F:DNA binding"/>
    <property type="evidence" value="ECO:0007669"/>
    <property type="project" value="UniProtKB-UniRule"/>
</dbReference>
<keyword evidence="2 5" id="KW-0863">Zinc-finger</keyword>
<dbReference type="Proteomes" id="UP001162156">
    <property type="component" value="Unassembled WGS sequence"/>
</dbReference>
<keyword evidence="4 5" id="KW-0238">DNA-binding</keyword>
<evidence type="ECO:0000256" key="4">
    <source>
        <dbReference type="ARBA" id="ARBA00023125"/>
    </source>
</evidence>
<feature type="compositionally biased region" description="Basic and acidic residues" evidence="6">
    <location>
        <begin position="100"/>
        <end position="123"/>
    </location>
</feature>
<evidence type="ECO:0000256" key="5">
    <source>
        <dbReference type="PROSITE-ProRule" id="PRU00309"/>
    </source>
</evidence>
<evidence type="ECO:0000256" key="1">
    <source>
        <dbReference type="ARBA" id="ARBA00022723"/>
    </source>
</evidence>
<dbReference type="Pfam" id="PF05485">
    <property type="entry name" value="THAP"/>
    <property type="match status" value="1"/>
</dbReference>
<reference evidence="8" key="1">
    <citation type="journal article" date="2023" name="Insect Mol. Biol.">
        <title>Genome sequencing provides insights into the evolution of gene families encoding plant cell wall-degrading enzymes in longhorned beetles.</title>
        <authorList>
            <person name="Shin N.R."/>
            <person name="Okamura Y."/>
            <person name="Kirsch R."/>
            <person name="Pauchet Y."/>
        </authorList>
    </citation>
    <scope>NUCLEOTIDE SEQUENCE</scope>
    <source>
        <strain evidence="8">RBIC_L_NR</strain>
    </source>
</reference>
<dbReference type="InterPro" id="IPR052224">
    <property type="entry name" value="THAP_domain_protein"/>
</dbReference>
<gene>
    <name evidence="8" type="ORF">NQ314_007777</name>
</gene>
<dbReference type="PANTHER" id="PTHR46927">
    <property type="entry name" value="AGAP005574-PA"/>
    <property type="match status" value="1"/>
</dbReference>